<name>A0AAE0TBG8_9BIVA</name>
<comment type="caution">
    <text evidence="1">The sequence shown here is derived from an EMBL/GenBank/DDBJ whole genome shotgun (WGS) entry which is preliminary data.</text>
</comment>
<dbReference type="InterPro" id="IPR029034">
    <property type="entry name" value="Cystine-knot_cytokine"/>
</dbReference>
<dbReference type="AlphaFoldDB" id="A0AAE0TBG8"/>
<evidence type="ECO:0000313" key="2">
    <source>
        <dbReference type="Proteomes" id="UP001195483"/>
    </source>
</evidence>
<dbReference type="SUPFAM" id="SSF57501">
    <property type="entry name" value="Cystine-knot cytokines"/>
    <property type="match status" value="1"/>
</dbReference>
<evidence type="ECO:0000313" key="1">
    <source>
        <dbReference type="EMBL" id="KAK3606698.1"/>
    </source>
</evidence>
<protein>
    <submittedName>
        <fullName evidence="1">Uncharacterized protein</fullName>
    </submittedName>
</protein>
<reference evidence="1" key="2">
    <citation type="journal article" date="2021" name="Genome Biol. Evol.">
        <title>Developing a high-quality reference genome for a parasitic bivalve with doubly uniparental inheritance (Bivalvia: Unionida).</title>
        <authorList>
            <person name="Smith C.H."/>
        </authorList>
    </citation>
    <scope>NUCLEOTIDE SEQUENCE</scope>
    <source>
        <strain evidence="1">CHS0354</strain>
        <tissue evidence="1">Mantle</tissue>
    </source>
</reference>
<organism evidence="1 2">
    <name type="scientific">Potamilus streckersoni</name>
    <dbReference type="NCBI Taxonomy" id="2493646"/>
    <lineage>
        <taxon>Eukaryota</taxon>
        <taxon>Metazoa</taxon>
        <taxon>Spiralia</taxon>
        <taxon>Lophotrochozoa</taxon>
        <taxon>Mollusca</taxon>
        <taxon>Bivalvia</taxon>
        <taxon>Autobranchia</taxon>
        <taxon>Heteroconchia</taxon>
        <taxon>Palaeoheterodonta</taxon>
        <taxon>Unionida</taxon>
        <taxon>Unionoidea</taxon>
        <taxon>Unionidae</taxon>
        <taxon>Ambleminae</taxon>
        <taxon>Lampsilini</taxon>
        <taxon>Potamilus</taxon>
    </lineage>
</organism>
<gene>
    <name evidence="1" type="ORF">CHS0354_012902</name>
</gene>
<reference evidence="1" key="1">
    <citation type="journal article" date="2021" name="Genome Biol. Evol.">
        <title>A High-Quality Reference Genome for a Parasitic Bivalve with Doubly Uniparental Inheritance (Bivalvia: Unionida).</title>
        <authorList>
            <person name="Smith C.H."/>
        </authorList>
    </citation>
    <scope>NUCLEOTIDE SEQUENCE</scope>
    <source>
        <strain evidence="1">CHS0354</strain>
    </source>
</reference>
<dbReference type="Proteomes" id="UP001195483">
    <property type="component" value="Unassembled WGS sequence"/>
</dbReference>
<dbReference type="Gene3D" id="2.10.90.10">
    <property type="entry name" value="Cystine-knot cytokines"/>
    <property type="match status" value="1"/>
</dbReference>
<reference evidence="1" key="3">
    <citation type="submission" date="2023-05" db="EMBL/GenBank/DDBJ databases">
        <authorList>
            <person name="Smith C.H."/>
        </authorList>
    </citation>
    <scope>NUCLEOTIDE SEQUENCE</scope>
    <source>
        <strain evidence="1">CHS0354</strain>
        <tissue evidence="1">Mantle</tissue>
    </source>
</reference>
<dbReference type="EMBL" id="JAEAOA010000778">
    <property type="protein sequence ID" value="KAK3606698.1"/>
    <property type="molecule type" value="Genomic_DNA"/>
</dbReference>
<accession>A0AAE0TBG8</accession>
<proteinExistence type="predicted"/>
<keyword evidence="2" id="KW-1185">Reference proteome</keyword>
<sequence>MENSRPFRVRNIHMFLYDRILCAFILLCFISESPLLTAETASNPSNITTEGNHYNIIVNVSHKAKYLQGNNTLHEIERKPRDVQLECGHALMQRAICHWRYDTDIDVTREPAVIQKAICSTRRVFLKSRLIVCETLHIDMIFRRANCIGNDCYFRQYIPVGCVAAMPCVVH</sequence>